<feature type="domain" description="EamA" evidence="3">
    <location>
        <begin position="3"/>
        <end position="136"/>
    </location>
</feature>
<keyword evidence="2" id="KW-1133">Transmembrane helix</keyword>
<dbReference type="InterPro" id="IPR000620">
    <property type="entry name" value="EamA_dom"/>
</dbReference>
<feature type="transmembrane region" description="Helical" evidence="2">
    <location>
        <begin position="176"/>
        <end position="196"/>
    </location>
</feature>
<dbReference type="PANTHER" id="PTHR22911">
    <property type="entry name" value="ACYL-MALONYL CONDENSING ENZYME-RELATED"/>
    <property type="match status" value="1"/>
</dbReference>
<protein>
    <submittedName>
        <fullName evidence="4">EamA/RhaT family transporter</fullName>
    </submittedName>
</protein>
<organism evidence="4 5">
    <name type="scientific">Eubacterium maltosivorans</name>
    <dbReference type="NCBI Taxonomy" id="2041044"/>
    <lineage>
        <taxon>Bacteria</taxon>
        <taxon>Bacillati</taxon>
        <taxon>Bacillota</taxon>
        <taxon>Clostridia</taxon>
        <taxon>Eubacteriales</taxon>
        <taxon>Eubacteriaceae</taxon>
        <taxon>Eubacterium</taxon>
    </lineage>
</organism>
<dbReference type="PANTHER" id="PTHR22911:SF137">
    <property type="entry name" value="SOLUTE CARRIER FAMILY 35 MEMBER G2-RELATED"/>
    <property type="match status" value="1"/>
</dbReference>
<dbReference type="KEGG" id="emt:CPZ25_018425"/>
<evidence type="ECO:0000259" key="3">
    <source>
        <dbReference type="Pfam" id="PF00892"/>
    </source>
</evidence>
<dbReference type="EMBL" id="CP029487">
    <property type="protein sequence ID" value="QCT73204.1"/>
    <property type="molecule type" value="Genomic_DNA"/>
</dbReference>
<dbReference type="InterPro" id="IPR037185">
    <property type="entry name" value="EmrE-like"/>
</dbReference>
<proteinExistence type="inferred from homology"/>
<feature type="transmembrane region" description="Helical" evidence="2">
    <location>
        <begin position="96"/>
        <end position="114"/>
    </location>
</feature>
<evidence type="ECO:0000256" key="1">
    <source>
        <dbReference type="ARBA" id="ARBA00007362"/>
    </source>
</evidence>
<feature type="transmembrane region" description="Helical" evidence="2">
    <location>
        <begin position="238"/>
        <end position="258"/>
    </location>
</feature>
<accession>A0A4P9CC21</accession>
<feature type="domain" description="EamA" evidence="3">
    <location>
        <begin position="147"/>
        <end position="281"/>
    </location>
</feature>
<keyword evidence="2" id="KW-0472">Membrane</keyword>
<keyword evidence="2" id="KW-0812">Transmembrane</keyword>
<name>A0A4P9CC21_EUBML</name>
<evidence type="ECO:0000256" key="2">
    <source>
        <dbReference type="SAM" id="Phobius"/>
    </source>
</evidence>
<dbReference type="RefSeq" id="WP_074616604.1">
    <property type="nucleotide sequence ID" value="NZ_CABJDW020000002.1"/>
</dbReference>
<dbReference type="Proteomes" id="UP000218387">
    <property type="component" value="Chromosome"/>
</dbReference>
<evidence type="ECO:0000313" key="5">
    <source>
        <dbReference type="Proteomes" id="UP000218387"/>
    </source>
</evidence>
<gene>
    <name evidence="4" type="ORF">CPZ25_018425</name>
</gene>
<keyword evidence="5" id="KW-1185">Reference proteome</keyword>
<sequence length="299" mass="32527">MFKGIIIAVIGAMAYGFISLFTKNLVNLSVTSDTILVSRFLIIFLVIGAYLSVRKKLVKPTKSQVKDLLIYGVIGYGGAIFLLAESYIFMPMSQATMIHFSYPLFVALFMVVFYKEKMTGVKAIALVLTCLGIAFLMEFNFTVNPVGMLIALLSGAAFGLYMVSVSESSIKELDPLNLLFYLALVVVLVFGAWGMIKGELHLVSLESAAYLSMLGVAVLSIIGIGFSTVAIRAIGPTYAAMICVLEPVVALLCGVVIFREPLTAYSFLGSLMMFAVILLIAFEGYFRKKKSERGNNNGN</sequence>
<evidence type="ECO:0000313" key="4">
    <source>
        <dbReference type="EMBL" id="QCT73204.1"/>
    </source>
</evidence>
<feature type="transmembrane region" description="Helical" evidence="2">
    <location>
        <begin position="68"/>
        <end position="90"/>
    </location>
</feature>
<dbReference type="AlphaFoldDB" id="A0A4P9CC21"/>
<dbReference type="Pfam" id="PF00892">
    <property type="entry name" value="EamA"/>
    <property type="match status" value="2"/>
</dbReference>
<feature type="transmembrane region" description="Helical" evidence="2">
    <location>
        <begin position="145"/>
        <end position="164"/>
    </location>
</feature>
<feature type="transmembrane region" description="Helical" evidence="2">
    <location>
        <begin position="121"/>
        <end position="139"/>
    </location>
</feature>
<reference evidence="4 5" key="1">
    <citation type="submission" date="2018-05" db="EMBL/GenBank/DDBJ databases">
        <title>Genome comparison of Eubacterium sp.</title>
        <authorList>
            <person name="Feng Y."/>
            <person name="Sanchez-Andrea I."/>
            <person name="Stams A.J.M."/>
            <person name="De Vos W.M."/>
        </authorList>
    </citation>
    <scope>NUCLEOTIDE SEQUENCE [LARGE SCALE GENOMIC DNA]</scope>
    <source>
        <strain evidence="4 5">YI</strain>
    </source>
</reference>
<feature type="transmembrane region" description="Helical" evidence="2">
    <location>
        <begin position="264"/>
        <end position="286"/>
    </location>
</feature>
<feature type="transmembrane region" description="Helical" evidence="2">
    <location>
        <begin position="34"/>
        <end position="53"/>
    </location>
</feature>
<feature type="transmembrane region" description="Helical" evidence="2">
    <location>
        <begin position="208"/>
        <end position="231"/>
    </location>
</feature>
<dbReference type="GO" id="GO:0016020">
    <property type="term" value="C:membrane"/>
    <property type="evidence" value="ECO:0007669"/>
    <property type="project" value="InterPro"/>
</dbReference>
<feature type="transmembrane region" description="Helical" evidence="2">
    <location>
        <begin position="5"/>
        <end position="22"/>
    </location>
</feature>
<dbReference type="SUPFAM" id="SSF103481">
    <property type="entry name" value="Multidrug resistance efflux transporter EmrE"/>
    <property type="match status" value="2"/>
</dbReference>
<comment type="similarity">
    <text evidence="1">Belongs to the EamA transporter family.</text>
</comment>